<sequence length="283" mass="31727">MQPRAQKKRKGNEEEGANDAAIQSEEVKVEALLAVKREQNDNPQENNVEENQAEESAMSMLLKKVRSMREEMKAGKEEMVNRSKETGQKMESVFEELIIVKGELAALKQTTDGKLKAAEREGLEKAARLWCKDRNKAIVKYGHISGWNVSSITSMSSLFGLTDVERDQGNHWNKDFNKDLSGWDTSNVTDMTAMLNCAETFSGYLSRWSVGNCKDMCAMSQDAKSFKSKLNEWNVEKVTNMSAMFAGAGSSNNDLSSWSTGNCTKMYAMFSQASTFKRDTIKN</sequence>
<evidence type="ECO:0000313" key="3">
    <source>
        <dbReference type="Proteomes" id="UP001165122"/>
    </source>
</evidence>
<dbReference type="Pfam" id="PF03382">
    <property type="entry name" value="DUF285"/>
    <property type="match status" value="2"/>
</dbReference>
<dbReference type="InterPro" id="IPR005046">
    <property type="entry name" value="DUF285"/>
</dbReference>
<dbReference type="InterPro" id="IPR011889">
    <property type="entry name" value="Liste_lipo_26"/>
</dbReference>
<keyword evidence="3" id="KW-1185">Reference proteome</keyword>
<reference evidence="3" key="1">
    <citation type="journal article" date="2023" name="Commun. Biol.">
        <title>Genome analysis of Parmales, the sister group of diatoms, reveals the evolutionary specialization of diatoms from phago-mixotrophs to photoautotrophs.</title>
        <authorList>
            <person name="Ban H."/>
            <person name="Sato S."/>
            <person name="Yoshikawa S."/>
            <person name="Yamada K."/>
            <person name="Nakamura Y."/>
            <person name="Ichinomiya M."/>
            <person name="Sato N."/>
            <person name="Blanc-Mathieu R."/>
            <person name="Endo H."/>
            <person name="Kuwata A."/>
            <person name="Ogata H."/>
        </authorList>
    </citation>
    <scope>NUCLEOTIDE SEQUENCE [LARGE SCALE GENOMIC DNA]</scope>
    <source>
        <strain evidence="3">NIES 3700</strain>
    </source>
</reference>
<feature type="region of interest" description="Disordered" evidence="1">
    <location>
        <begin position="36"/>
        <end position="55"/>
    </location>
</feature>
<dbReference type="AlphaFoldDB" id="A0A9W7FEY1"/>
<feature type="compositionally biased region" description="Basic residues" evidence="1">
    <location>
        <begin position="1"/>
        <end position="10"/>
    </location>
</feature>
<name>A0A9W7FEY1_9STRA</name>
<evidence type="ECO:0000313" key="2">
    <source>
        <dbReference type="EMBL" id="GMI10876.1"/>
    </source>
</evidence>
<dbReference type="NCBIfam" id="TIGR02167">
    <property type="entry name" value="Liste_lipo_26"/>
    <property type="match status" value="1"/>
</dbReference>
<protein>
    <recommendedName>
        <fullName evidence="4">BspA family leucine-rich repeat surface protein</fullName>
    </recommendedName>
</protein>
<gene>
    <name evidence="2" type="ORF">TrLO_g5131</name>
</gene>
<accession>A0A9W7FEY1</accession>
<dbReference type="EMBL" id="BRXW01000154">
    <property type="protein sequence ID" value="GMI10876.1"/>
    <property type="molecule type" value="Genomic_DNA"/>
</dbReference>
<feature type="region of interest" description="Disordered" evidence="1">
    <location>
        <begin position="1"/>
        <end position="25"/>
    </location>
</feature>
<evidence type="ECO:0000256" key="1">
    <source>
        <dbReference type="SAM" id="MobiDB-lite"/>
    </source>
</evidence>
<evidence type="ECO:0008006" key="4">
    <source>
        <dbReference type="Google" id="ProtNLM"/>
    </source>
</evidence>
<dbReference type="OrthoDB" id="198852at2759"/>
<dbReference type="Proteomes" id="UP001165122">
    <property type="component" value="Unassembled WGS sequence"/>
</dbReference>
<comment type="caution">
    <text evidence="2">The sequence shown here is derived from an EMBL/GenBank/DDBJ whole genome shotgun (WGS) entry which is preliminary data.</text>
</comment>
<organism evidence="2 3">
    <name type="scientific">Triparma laevis f. longispina</name>
    <dbReference type="NCBI Taxonomy" id="1714387"/>
    <lineage>
        <taxon>Eukaryota</taxon>
        <taxon>Sar</taxon>
        <taxon>Stramenopiles</taxon>
        <taxon>Ochrophyta</taxon>
        <taxon>Bolidophyceae</taxon>
        <taxon>Parmales</taxon>
        <taxon>Triparmaceae</taxon>
        <taxon>Triparma</taxon>
    </lineage>
</organism>
<proteinExistence type="predicted"/>